<feature type="coiled-coil region" evidence="1">
    <location>
        <begin position="66"/>
        <end position="94"/>
    </location>
</feature>
<dbReference type="SUPFAM" id="SSF53300">
    <property type="entry name" value="vWA-like"/>
    <property type="match status" value="1"/>
</dbReference>
<dbReference type="InterPro" id="IPR036465">
    <property type="entry name" value="vWFA_dom_sf"/>
</dbReference>
<dbReference type="EMBL" id="JAPFFF010000040">
    <property type="protein sequence ID" value="KAK8841680.1"/>
    <property type="molecule type" value="Genomic_DNA"/>
</dbReference>
<comment type="caution">
    <text evidence="2">The sequence shown here is derived from an EMBL/GenBank/DDBJ whole genome shotgun (WGS) entry which is preliminary data.</text>
</comment>
<accession>A0ABR2H665</accession>
<gene>
    <name evidence="2" type="ORF">M9Y10_026620</name>
</gene>
<name>A0ABR2H665_9EUKA</name>
<dbReference type="Proteomes" id="UP001470230">
    <property type="component" value="Unassembled WGS sequence"/>
</dbReference>
<proteinExistence type="predicted"/>
<evidence type="ECO:0000313" key="3">
    <source>
        <dbReference type="Proteomes" id="UP001470230"/>
    </source>
</evidence>
<evidence type="ECO:0008006" key="4">
    <source>
        <dbReference type="Google" id="ProtNLM"/>
    </source>
</evidence>
<organism evidence="2 3">
    <name type="scientific">Tritrichomonas musculus</name>
    <dbReference type="NCBI Taxonomy" id="1915356"/>
    <lineage>
        <taxon>Eukaryota</taxon>
        <taxon>Metamonada</taxon>
        <taxon>Parabasalia</taxon>
        <taxon>Tritrichomonadida</taxon>
        <taxon>Tritrichomonadidae</taxon>
        <taxon>Tritrichomonas</taxon>
    </lineage>
</organism>
<dbReference type="InterPro" id="IPR052969">
    <property type="entry name" value="Thr-specific_kinase-like"/>
</dbReference>
<reference evidence="2 3" key="1">
    <citation type="submission" date="2024-04" db="EMBL/GenBank/DDBJ databases">
        <title>Tritrichomonas musculus Genome.</title>
        <authorList>
            <person name="Alves-Ferreira E."/>
            <person name="Grigg M."/>
            <person name="Lorenzi H."/>
            <person name="Galac M."/>
        </authorList>
    </citation>
    <scope>NUCLEOTIDE SEQUENCE [LARGE SCALE GENOMIC DNA]</scope>
    <source>
        <strain evidence="2 3">EAF2021</strain>
    </source>
</reference>
<keyword evidence="3" id="KW-1185">Reference proteome</keyword>
<protein>
    <recommendedName>
        <fullName evidence="4">VWFA domain-containing protein</fullName>
    </recommendedName>
</protein>
<dbReference type="PANTHER" id="PTHR47763">
    <property type="entry name" value="ALPHA-PROTEIN KINASE VWKA"/>
    <property type="match status" value="1"/>
</dbReference>
<evidence type="ECO:0000256" key="1">
    <source>
        <dbReference type="SAM" id="Coils"/>
    </source>
</evidence>
<sequence>MKRAKIVDLCIVLDATMSNQSIFTGMIDQFGDITFDLMANTRHNKYNYGAVIYRDPVDYNEAPQNSELDEKTIEELKEQVAKEKKRRIEKLKATGMYDEEFELLKEENARHFDKTAYPINKNVPIQFSNDYEKLISELMKVECDGGNDVPEDWVGALQIALYELKWHEESRKCIIWISDANAHGKRFCGFDNHNEEESKMEPLVRRLAEEKIDFIGINVIKSESNNGCHQTLQEMKTMYESFLPPKDTDQNLPSFIIEEFKADYDANLYGENDWPNDVIDDFMATVSSSLKKINFE</sequence>
<keyword evidence="1" id="KW-0175">Coiled coil</keyword>
<dbReference type="PANTHER" id="PTHR47763:SF1">
    <property type="entry name" value="DUF659 DOMAIN-CONTAINING PROTEIN"/>
    <property type="match status" value="1"/>
</dbReference>
<dbReference type="Gene3D" id="3.40.50.410">
    <property type="entry name" value="von Willebrand factor, type A domain"/>
    <property type="match status" value="1"/>
</dbReference>
<evidence type="ECO:0000313" key="2">
    <source>
        <dbReference type="EMBL" id="KAK8841680.1"/>
    </source>
</evidence>